<sequence>MSMCTLMSALRGAGRQQLSASTFAVRHWTGSHVLRIHEFTQVRNMVYHGVEMRSSTFAVGGQDWRICCCPNGRYYPSEDYVSLYLDREYGSNTRHQMTGDIMAKVQFSILDQALKPCYTRTTKLERVYGGLKWGECDDFIRHGDLDKAKHLNDDCLTVLCDLTVVATGTNDRMEVPSLPAPFDLQAGQLTEAIWNKERPDVRIEVDGEAFDAHRWVLEARSPVFKTDLSLAKATTGKDENTIELRIDDIDAEVFKALLQFIYTDAPPLLDAPTTAERLLVAANKYELEKLKLMCEEALCRHIGMASVASTLALAERNRCPVLREACMQFLSCAGNLETIMAMQMDGFGQLKRDCSSALLELVTKKMVEMEQ</sequence>
<feature type="domain" description="BTB" evidence="3">
    <location>
        <begin position="199"/>
        <end position="270"/>
    </location>
</feature>
<evidence type="ECO:0000313" key="5">
    <source>
        <dbReference type="EMBL" id="KAK1612406.1"/>
    </source>
</evidence>
<comment type="similarity">
    <text evidence="2">Belongs to the Tdpoz family.</text>
</comment>
<proteinExistence type="inferred from homology"/>
<dbReference type="Gene3D" id="2.60.210.10">
    <property type="entry name" value="Apoptosis, Tumor Necrosis Factor Receptor Associated Protein 2, Chain A"/>
    <property type="match status" value="1"/>
</dbReference>
<accession>A0AAD8R116</accession>
<dbReference type="InterPro" id="IPR045005">
    <property type="entry name" value="BPM1-6"/>
</dbReference>
<dbReference type="InterPro" id="IPR000210">
    <property type="entry name" value="BTB/POZ_dom"/>
</dbReference>
<dbReference type="InterPro" id="IPR011333">
    <property type="entry name" value="SKP1/BTB/POZ_sf"/>
</dbReference>
<dbReference type="Pfam" id="PF22486">
    <property type="entry name" value="MATH_2"/>
    <property type="match status" value="1"/>
</dbReference>
<dbReference type="Gene3D" id="3.30.710.10">
    <property type="entry name" value="Potassium Channel Kv1.1, Chain A"/>
    <property type="match status" value="1"/>
</dbReference>
<dbReference type="SUPFAM" id="SSF54695">
    <property type="entry name" value="POZ domain"/>
    <property type="match status" value="1"/>
</dbReference>
<dbReference type="SUPFAM" id="SSF49599">
    <property type="entry name" value="TRAF domain-like"/>
    <property type="match status" value="1"/>
</dbReference>
<dbReference type="AlphaFoldDB" id="A0AAD8R116"/>
<dbReference type="InterPro" id="IPR056423">
    <property type="entry name" value="BACK_BPM_SPOP"/>
</dbReference>
<protein>
    <submittedName>
        <fullName evidence="5">Uncharacterized protein</fullName>
    </submittedName>
</protein>
<dbReference type="Proteomes" id="UP001231189">
    <property type="component" value="Unassembled WGS sequence"/>
</dbReference>
<comment type="caution">
    <text evidence="5">The sequence shown here is derived from an EMBL/GenBank/DDBJ whole genome shotgun (WGS) entry which is preliminary data.</text>
</comment>
<evidence type="ECO:0000256" key="1">
    <source>
        <dbReference type="ARBA" id="ARBA00004906"/>
    </source>
</evidence>
<dbReference type="GO" id="GO:0016567">
    <property type="term" value="P:protein ubiquitination"/>
    <property type="evidence" value="ECO:0007669"/>
    <property type="project" value="InterPro"/>
</dbReference>
<dbReference type="InterPro" id="IPR002083">
    <property type="entry name" value="MATH/TRAF_dom"/>
</dbReference>
<dbReference type="CDD" id="cd00121">
    <property type="entry name" value="MATH"/>
    <property type="match status" value="1"/>
</dbReference>
<dbReference type="PROSITE" id="PS50144">
    <property type="entry name" value="MATH"/>
    <property type="match status" value="1"/>
</dbReference>
<dbReference type="Pfam" id="PF00651">
    <property type="entry name" value="BTB"/>
    <property type="match status" value="1"/>
</dbReference>
<dbReference type="PANTHER" id="PTHR26379:SF316">
    <property type="entry name" value="MATH DOMAIN-CONTAINING PROTEIN"/>
    <property type="match status" value="1"/>
</dbReference>
<dbReference type="InterPro" id="IPR008974">
    <property type="entry name" value="TRAF-like"/>
</dbReference>
<dbReference type="PANTHER" id="PTHR26379">
    <property type="entry name" value="BTB/POZ AND MATH DOMAIN-CONTAINING PROTEIN 1"/>
    <property type="match status" value="1"/>
</dbReference>
<evidence type="ECO:0000259" key="3">
    <source>
        <dbReference type="PROSITE" id="PS50097"/>
    </source>
</evidence>
<dbReference type="PROSITE" id="PS50097">
    <property type="entry name" value="BTB"/>
    <property type="match status" value="1"/>
</dbReference>
<dbReference type="Gene3D" id="1.25.40.420">
    <property type="match status" value="1"/>
</dbReference>
<evidence type="ECO:0000313" key="6">
    <source>
        <dbReference type="Proteomes" id="UP001231189"/>
    </source>
</evidence>
<evidence type="ECO:0000259" key="4">
    <source>
        <dbReference type="PROSITE" id="PS50144"/>
    </source>
</evidence>
<evidence type="ECO:0000256" key="2">
    <source>
        <dbReference type="ARBA" id="ARBA00010846"/>
    </source>
</evidence>
<reference evidence="5" key="1">
    <citation type="submission" date="2023-07" db="EMBL/GenBank/DDBJ databases">
        <title>A chromosome-level genome assembly of Lolium multiflorum.</title>
        <authorList>
            <person name="Chen Y."/>
            <person name="Copetti D."/>
            <person name="Kolliker R."/>
            <person name="Studer B."/>
        </authorList>
    </citation>
    <scope>NUCLEOTIDE SEQUENCE</scope>
    <source>
        <strain evidence="5">02402/16</strain>
        <tissue evidence="5">Leaf</tissue>
    </source>
</reference>
<gene>
    <name evidence="5" type="ORF">QYE76_036079</name>
</gene>
<name>A0AAD8R116_LOLMU</name>
<feature type="domain" description="MATH" evidence="4">
    <location>
        <begin position="29"/>
        <end position="162"/>
    </location>
</feature>
<dbReference type="SMART" id="SM00225">
    <property type="entry name" value="BTB"/>
    <property type="match status" value="1"/>
</dbReference>
<dbReference type="EMBL" id="JAUUTY010000007">
    <property type="protein sequence ID" value="KAK1612406.1"/>
    <property type="molecule type" value="Genomic_DNA"/>
</dbReference>
<dbReference type="Pfam" id="PF24570">
    <property type="entry name" value="BACK_BPM_SPOP"/>
    <property type="match status" value="1"/>
</dbReference>
<keyword evidence="6" id="KW-1185">Reference proteome</keyword>
<organism evidence="5 6">
    <name type="scientific">Lolium multiflorum</name>
    <name type="common">Italian ryegrass</name>
    <name type="synonym">Lolium perenne subsp. multiflorum</name>
    <dbReference type="NCBI Taxonomy" id="4521"/>
    <lineage>
        <taxon>Eukaryota</taxon>
        <taxon>Viridiplantae</taxon>
        <taxon>Streptophyta</taxon>
        <taxon>Embryophyta</taxon>
        <taxon>Tracheophyta</taxon>
        <taxon>Spermatophyta</taxon>
        <taxon>Magnoliopsida</taxon>
        <taxon>Liliopsida</taxon>
        <taxon>Poales</taxon>
        <taxon>Poaceae</taxon>
        <taxon>BOP clade</taxon>
        <taxon>Pooideae</taxon>
        <taxon>Poodae</taxon>
        <taxon>Poeae</taxon>
        <taxon>Poeae Chloroplast Group 2 (Poeae type)</taxon>
        <taxon>Loliodinae</taxon>
        <taxon>Loliinae</taxon>
        <taxon>Lolium</taxon>
    </lineage>
</organism>
<comment type="pathway">
    <text evidence="1">Protein modification; protein ubiquitination.</text>
</comment>